<sequence length="394" mass="41512">MRAPAASSPTPRRPPMGTHHPIAIIGGGLGGLTAARVLYVNGIEAAVFELEPSREARTQGGMLDIHEENGQKALHAAGLHDGFLKIIHEGGQAMRLLGPDGTVHVAEEDDGTGGRPEVDRGDLRDLLLDSLPDGTVHWGRKVTGARAQEGGRHEVTFADGSTITTDLLIGADGAWSRVRPLLSEAVPAYTGISFVETDLLEAETRHPRSVAVVGSGFFICLGGERGFLAHKETDGSVHVYTALKADEGWLDTVDFTDPPAAKQAVLAHFEGWDETLRGLIADADTMTPRRIHALPVGHRWDRAPGVTLLGDAAHVMSPFAGEGANLAMLDGAELASAVATHPGDTEAALTAYEEALFPRSEASAADSAQSLETMFGPQGLEEMTALFTTGPAAR</sequence>
<keyword evidence="5" id="KW-0521">NADP</keyword>
<dbReference type="PANTHER" id="PTHR46972:SF1">
    <property type="entry name" value="FAD DEPENDENT OXIDOREDUCTASE DOMAIN-CONTAINING PROTEIN"/>
    <property type="match status" value="1"/>
</dbReference>
<keyword evidence="5" id="KW-0547">Nucleotide-binding</keyword>
<dbReference type="KEGG" id="snk:CP967_10775"/>
<evidence type="ECO:0000256" key="4">
    <source>
        <dbReference type="ARBA" id="ARBA00023033"/>
    </source>
</evidence>
<feature type="binding site" evidence="5">
    <location>
        <position position="311"/>
    </location>
    <ligand>
        <name>FAD</name>
        <dbReference type="ChEBI" id="CHEBI:57692"/>
    </ligand>
</feature>
<protein>
    <recommendedName>
        <fullName evidence="5">Flavin-dependent monooxygenase</fullName>
    </recommendedName>
    <alternativeName>
        <fullName evidence="5">TetX monooxygenase</fullName>
        <shortName evidence="5">TetX</shortName>
        <ecNumber evidence="5">1.14.13.-</ecNumber>
    </alternativeName>
</protein>
<dbReference type="GO" id="GO:0071949">
    <property type="term" value="F:FAD binding"/>
    <property type="evidence" value="ECO:0007669"/>
    <property type="project" value="InterPro"/>
</dbReference>
<reference evidence="8 9" key="1">
    <citation type="submission" date="2017-09" db="EMBL/GenBank/DDBJ databases">
        <authorList>
            <person name="Lee N."/>
            <person name="Cho B.-K."/>
        </authorList>
    </citation>
    <scope>NUCLEOTIDE SEQUENCE [LARGE SCALE GENOMIC DNA]</scope>
    <source>
        <strain evidence="8 9">ATCC 12769</strain>
    </source>
</reference>
<evidence type="ECO:0000259" key="7">
    <source>
        <dbReference type="Pfam" id="PF01494"/>
    </source>
</evidence>
<dbReference type="InterPro" id="IPR043683">
    <property type="entry name" value="TetX_monooxygenase"/>
</dbReference>
<evidence type="ECO:0000256" key="2">
    <source>
        <dbReference type="ARBA" id="ARBA00022827"/>
    </source>
</evidence>
<dbReference type="InterPro" id="IPR036188">
    <property type="entry name" value="FAD/NAD-bd_sf"/>
</dbReference>
<comment type="function">
    <text evidence="5">An FAD-requiring monooxygenase active on some tetracycline antibiotic derivatives, which leads to their inactivation. Hydroxylates carbon 11a of tetracycline and some analogs.</text>
</comment>
<evidence type="ECO:0000256" key="3">
    <source>
        <dbReference type="ARBA" id="ARBA00023002"/>
    </source>
</evidence>
<dbReference type="Proteomes" id="UP000326178">
    <property type="component" value="Chromosome"/>
</dbReference>
<comment type="catalytic activity">
    <reaction evidence="5">
        <text>a tetracycline + NADPH + O2 + H(+) = an 11a-hydroxytetracycline + NADP(+) + H2O</text>
        <dbReference type="Rhea" id="RHEA:61444"/>
        <dbReference type="ChEBI" id="CHEBI:15377"/>
        <dbReference type="ChEBI" id="CHEBI:15378"/>
        <dbReference type="ChEBI" id="CHEBI:15379"/>
        <dbReference type="ChEBI" id="CHEBI:57783"/>
        <dbReference type="ChEBI" id="CHEBI:58349"/>
        <dbReference type="ChEBI" id="CHEBI:144644"/>
        <dbReference type="ChEBI" id="CHEBI:144645"/>
    </reaction>
</comment>
<dbReference type="GO" id="GO:0046677">
    <property type="term" value="P:response to antibiotic"/>
    <property type="evidence" value="ECO:0007669"/>
    <property type="project" value="InterPro"/>
</dbReference>
<keyword evidence="9" id="KW-1185">Reference proteome</keyword>
<dbReference type="AlphaFoldDB" id="A0A5J6F7X1"/>
<evidence type="ECO:0000256" key="5">
    <source>
        <dbReference type="HAMAP-Rule" id="MF_00845"/>
    </source>
</evidence>
<evidence type="ECO:0000313" key="8">
    <source>
        <dbReference type="EMBL" id="QEU72411.1"/>
    </source>
</evidence>
<dbReference type="PANTHER" id="PTHR46972">
    <property type="entry name" value="MONOOXYGENASE ASQM-RELATED"/>
    <property type="match status" value="1"/>
</dbReference>
<evidence type="ECO:0000313" key="9">
    <source>
        <dbReference type="Proteomes" id="UP000326178"/>
    </source>
</evidence>
<comment type="subunit">
    <text evidence="5">Monomer.</text>
</comment>
<feature type="region of interest" description="Disordered" evidence="6">
    <location>
        <begin position="1"/>
        <end position="20"/>
    </location>
</feature>
<name>A0A5J6F7X1_9ACTN</name>
<dbReference type="HAMAP" id="MF_00845">
    <property type="entry name" value="TetX_monooxygenase"/>
    <property type="match status" value="1"/>
</dbReference>
<dbReference type="EMBL" id="CP023702">
    <property type="protein sequence ID" value="QEU72411.1"/>
    <property type="molecule type" value="Genomic_DNA"/>
</dbReference>
<dbReference type="Gene3D" id="3.50.50.60">
    <property type="entry name" value="FAD/NAD(P)-binding domain"/>
    <property type="match status" value="1"/>
</dbReference>
<comment type="subcellular location">
    <subcellularLocation>
        <location evidence="5">Cytoplasm</location>
    </subcellularLocation>
</comment>
<evidence type="ECO:0000256" key="1">
    <source>
        <dbReference type="ARBA" id="ARBA00022630"/>
    </source>
</evidence>
<feature type="binding site" evidence="5">
    <location>
        <position position="57"/>
    </location>
    <ligand>
        <name>NADPH</name>
        <dbReference type="ChEBI" id="CHEBI:57783"/>
    </ligand>
</feature>
<dbReference type="PRINTS" id="PR00420">
    <property type="entry name" value="RNGMNOXGNASE"/>
</dbReference>
<keyword evidence="2 5" id="KW-0274">FAD</keyword>
<dbReference type="OrthoDB" id="3217377at2"/>
<feature type="binding site" evidence="5">
    <location>
        <position position="64"/>
    </location>
    <ligand>
        <name>FAD</name>
        <dbReference type="ChEBI" id="CHEBI:57692"/>
    </ligand>
</feature>
<feature type="domain" description="FAD-binding" evidence="7">
    <location>
        <begin position="21"/>
        <end position="355"/>
    </location>
</feature>
<dbReference type="InterPro" id="IPR002938">
    <property type="entry name" value="FAD-bd"/>
</dbReference>
<comment type="cofactor">
    <cofactor evidence="5">
        <name>FAD</name>
        <dbReference type="ChEBI" id="CHEBI:57692"/>
    </cofactor>
</comment>
<comment type="similarity">
    <text evidence="5">Belongs to the aromatic-ring hydroxylase family. TetX subfamily.</text>
</comment>
<keyword evidence="3 5" id="KW-0560">Oxidoreductase</keyword>
<feature type="binding site" evidence="5">
    <location>
        <position position="120"/>
    </location>
    <ligand>
        <name>FAD</name>
        <dbReference type="ChEBI" id="CHEBI:57692"/>
    </ligand>
</feature>
<feature type="compositionally biased region" description="Low complexity" evidence="6">
    <location>
        <begin position="1"/>
        <end position="10"/>
    </location>
</feature>
<keyword evidence="5" id="KW-0963">Cytoplasm</keyword>
<gene>
    <name evidence="8" type="ORF">CP967_10775</name>
</gene>
<dbReference type="Pfam" id="PF01494">
    <property type="entry name" value="FAD_binding_3"/>
    <property type="match status" value="1"/>
</dbReference>
<dbReference type="EC" id="1.14.13.-" evidence="5"/>
<dbReference type="SUPFAM" id="SSF51905">
    <property type="entry name" value="FAD/NAD(P)-binding domain"/>
    <property type="match status" value="1"/>
</dbReference>
<comment type="domain">
    <text evidence="5">Consists of an N-terminal FAD-binding domain with a Rossman fold and a C-terminal substrate-binding domain.</text>
</comment>
<keyword evidence="4 5" id="KW-0503">Monooxygenase</keyword>
<keyword evidence="1 5" id="KW-0285">Flavoprotein</keyword>
<evidence type="ECO:0000256" key="6">
    <source>
        <dbReference type="SAM" id="MobiDB-lite"/>
    </source>
</evidence>
<accession>A0A5J6F7X1</accession>
<dbReference type="GO" id="GO:0005737">
    <property type="term" value="C:cytoplasm"/>
    <property type="evidence" value="ECO:0007669"/>
    <property type="project" value="UniProtKB-SubCell"/>
</dbReference>
<organism evidence="8 9">
    <name type="scientific">Streptomyces nitrosporeus</name>
    <dbReference type="NCBI Taxonomy" id="28894"/>
    <lineage>
        <taxon>Bacteria</taxon>
        <taxon>Bacillati</taxon>
        <taxon>Actinomycetota</taxon>
        <taxon>Actinomycetes</taxon>
        <taxon>Kitasatosporales</taxon>
        <taxon>Streptomycetaceae</taxon>
        <taxon>Streptomyces</taxon>
    </lineage>
</organism>
<proteinExistence type="inferred from homology"/>
<dbReference type="GO" id="GO:0004497">
    <property type="term" value="F:monooxygenase activity"/>
    <property type="evidence" value="ECO:0007669"/>
    <property type="project" value="UniProtKB-UniRule"/>
</dbReference>